<dbReference type="InterPro" id="IPR003737">
    <property type="entry name" value="GlcNAc_PI_deacetylase-related"/>
</dbReference>
<dbReference type="Proteomes" id="UP001589619">
    <property type="component" value="Unassembled WGS sequence"/>
</dbReference>
<organism evidence="1 2">
    <name type="scientific">Paenibacillus hodogayensis</name>
    <dbReference type="NCBI Taxonomy" id="279208"/>
    <lineage>
        <taxon>Bacteria</taxon>
        <taxon>Bacillati</taxon>
        <taxon>Bacillota</taxon>
        <taxon>Bacilli</taxon>
        <taxon>Bacillales</taxon>
        <taxon>Paenibacillaceae</taxon>
        <taxon>Paenibacillus</taxon>
    </lineage>
</organism>
<comment type="caution">
    <text evidence="1">The sequence shown here is derived from an EMBL/GenBank/DDBJ whole genome shotgun (WGS) entry which is preliminary data.</text>
</comment>
<proteinExistence type="predicted"/>
<dbReference type="Gene3D" id="3.40.50.10320">
    <property type="entry name" value="LmbE-like"/>
    <property type="match status" value="1"/>
</dbReference>
<reference evidence="1 2" key="1">
    <citation type="submission" date="2024-09" db="EMBL/GenBank/DDBJ databases">
        <authorList>
            <person name="Sun Q."/>
            <person name="Mori K."/>
        </authorList>
    </citation>
    <scope>NUCLEOTIDE SEQUENCE [LARGE SCALE GENOMIC DNA]</scope>
    <source>
        <strain evidence="1 2">JCM 12520</strain>
    </source>
</reference>
<keyword evidence="1" id="KW-0378">Hydrolase</keyword>
<evidence type="ECO:0000313" key="2">
    <source>
        <dbReference type="Proteomes" id="UP001589619"/>
    </source>
</evidence>
<dbReference type="EC" id="3.5.1.-" evidence="1"/>
<dbReference type="InterPro" id="IPR024078">
    <property type="entry name" value="LmbE-like_dom_sf"/>
</dbReference>
<dbReference type="PANTHER" id="PTHR12993:SF30">
    <property type="entry name" value="N-ACETYL-ALPHA-D-GLUCOSAMINYL L-MALATE DEACETYLASE 1"/>
    <property type="match status" value="1"/>
</dbReference>
<accession>A0ABV5VXQ1</accession>
<protein>
    <submittedName>
        <fullName evidence="1">PIG-L deacetylase family protein</fullName>
        <ecNumber evidence="1">3.5.1.-</ecNumber>
    </submittedName>
</protein>
<dbReference type="RefSeq" id="WP_344902388.1">
    <property type="nucleotide sequence ID" value="NZ_BAAAYO010000001.1"/>
</dbReference>
<evidence type="ECO:0000313" key="1">
    <source>
        <dbReference type="EMBL" id="MFB9753092.1"/>
    </source>
</evidence>
<dbReference type="EMBL" id="JBHMAG010000012">
    <property type="protein sequence ID" value="MFB9753092.1"/>
    <property type="molecule type" value="Genomic_DNA"/>
</dbReference>
<dbReference type="PANTHER" id="PTHR12993">
    <property type="entry name" value="N-ACETYLGLUCOSAMINYL-PHOSPHATIDYLINOSITOL DE-N-ACETYLASE-RELATED"/>
    <property type="match status" value="1"/>
</dbReference>
<gene>
    <name evidence="1" type="ORF">ACFFNY_16120</name>
</gene>
<dbReference type="SUPFAM" id="SSF102588">
    <property type="entry name" value="LmbE-like"/>
    <property type="match status" value="1"/>
</dbReference>
<keyword evidence="2" id="KW-1185">Reference proteome</keyword>
<dbReference type="Pfam" id="PF02585">
    <property type="entry name" value="PIG-L"/>
    <property type="match status" value="1"/>
</dbReference>
<dbReference type="GO" id="GO:0016787">
    <property type="term" value="F:hydrolase activity"/>
    <property type="evidence" value="ECO:0007669"/>
    <property type="project" value="UniProtKB-KW"/>
</dbReference>
<name>A0ABV5VXQ1_9BACL</name>
<sequence length="234" mass="26193">MNVLAIGAHPDDIEISCAGTLAKLVKAGHQVTICHASDGDKGHYRIPPEELIPIRQREARQAGAIIGSEVISLGMRDGNILADHEGNRQMFIDMLCRVQPDMVITHTPNDYMPDHLSVSKLVFDTTFLATLPKASKQYPNCAKVPSLFYMDNLSGLDFQPTLYVDITETMETKTEMLRQHQSQLVWLKEHDNVDVVDMMVTLGKFRGVQAGCTFAEGFIQHMVWTRPNAVRFPV</sequence>